<dbReference type="InParanoid" id="A0A1S3IRL9"/>
<dbReference type="InterPro" id="IPR052728">
    <property type="entry name" value="O2_lipid_transport_reg"/>
</dbReference>
<evidence type="ECO:0000259" key="3">
    <source>
        <dbReference type="SMART" id="SM00703"/>
    </source>
</evidence>
<keyword evidence="2" id="KW-0732">Signal</keyword>
<gene>
    <name evidence="5" type="primary">LOC106166758</name>
</gene>
<name>A0A1S3IRL9_LINAN</name>
<dbReference type="InterPro" id="IPR002656">
    <property type="entry name" value="Acyl_transf_3_dom"/>
</dbReference>
<accession>A0A1S3IRL9</accession>
<dbReference type="RefSeq" id="XP_013400860.1">
    <property type="nucleotide sequence ID" value="XM_013545406.1"/>
</dbReference>
<dbReference type="SMART" id="SM00703">
    <property type="entry name" value="NRF"/>
    <property type="match status" value="1"/>
</dbReference>
<feature type="transmembrane region" description="Helical" evidence="1">
    <location>
        <begin position="523"/>
        <end position="545"/>
    </location>
</feature>
<evidence type="ECO:0000313" key="4">
    <source>
        <dbReference type="Proteomes" id="UP000085678"/>
    </source>
</evidence>
<dbReference type="InterPro" id="IPR006621">
    <property type="entry name" value="Nose-resist-to-fluoxetine_N"/>
</dbReference>
<feature type="domain" description="Nose resistant-to-fluoxetine protein N-terminal" evidence="3">
    <location>
        <begin position="140"/>
        <end position="268"/>
    </location>
</feature>
<protein>
    <submittedName>
        <fullName evidence="5">O-acyltransferase like protein-like</fullName>
    </submittedName>
</protein>
<feature type="transmembrane region" description="Helical" evidence="1">
    <location>
        <begin position="438"/>
        <end position="461"/>
    </location>
</feature>
<feature type="signal peptide" evidence="2">
    <location>
        <begin position="1"/>
        <end position="22"/>
    </location>
</feature>
<evidence type="ECO:0000313" key="5">
    <source>
        <dbReference type="RefSeq" id="XP_013400860.1"/>
    </source>
</evidence>
<dbReference type="AlphaFoldDB" id="A0A1S3IRL9"/>
<dbReference type="PANTHER" id="PTHR11161">
    <property type="entry name" value="O-ACYLTRANSFERASE"/>
    <property type="match status" value="1"/>
</dbReference>
<dbReference type="GO" id="GO:0016747">
    <property type="term" value="F:acyltransferase activity, transferring groups other than amino-acyl groups"/>
    <property type="evidence" value="ECO:0007669"/>
    <property type="project" value="InterPro"/>
</dbReference>
<feature type="transmembrane region" description="Helical" evidence="1">
    <location>
        <begin position="481"/>
        <end position="502"/>
    </location>
</feature>
<sequence>MKTASWALVASLLLFSQFLGLAETGGFGNSDLSQLARLTQNLLITLWSNGTATALDRFIDNNFPAIVEFLNTTGLPLMRTASEMVINTLQYVKAYELPKNATVMKENLKGVFNLVNFDDFVGILIQGAQSGLLGRPANVSSECYEDAFLFLQGLQRGEPWALKLLDAMGKPETGIYQGNLMWMGFYDECVGTTARTTISVTPGLSVDHEFQGKYCLVKIPFPDGVLNAPQGASIQVAMCVSERCSSRDLTAAFRSIGARDAVQIVCKGDRRLDFRTDAGAICASILGCVFVLVVILGTVYDVLDSRYFSTSTKTSRASKTNPSKKNNVTLTRSMCDECKKTNSCQWCDVCCASMCHHNKVELDGGDEIQHRDNDGSVTSFGLETYKNGRRTDEDQLLPKKRGKCLLILRAFSLYSNVQKIMDTDSPAGTLHCVNAIRVLSITWVILGHTYFTMTAFGVMFSNPLQVFQKANEVTFMAIFNGTFPVDVFFLMSGLFVSYVFLGRAQRLKKVTFKEMSFFYIHRFWRITPLYAMVIFLNTTITPYVMHGPMAPEYSNDEKYCRMNWWQNLLYVNNLVNPAEMNFIEQNTEQYTRNGQN</sequence>
<evidence type="ECO:0000256" key="2">
    <source>
        <dbReference type="SAM" id="SignalP"/>
    </source>
</evidence>
<keyword evidence="1" id="KW-0812">Transmembrane</keyword>
<dbReference type="Proteomes" id="UP000085678">
    <property type="component" value="Unplaced"/>
</dbReference>
<dbReference type="GeneID" id="106166758"/>
<keyword evidence="1" id="KW-0472">Membrane</keyword>
<feature type="chain" id="PRO_5010284483" evidence="2">
    <location>
        <begin position="23"/>
        <end position="596"/>
    </location>
</feature>
<reference evidence="5" key="1">
    <citation type="submission" date="2025-08" db="UniProtKB">
        <authorList>
            <consortium name="RefSeq"/>
        </authorList>
    </citation>
    <scope>IDENTIFICATION</scope>
    <source>
        <tissue evidence="5">Gonads</tissue>
    </source>
</reference>
<keyword evidence="1" id="KW-1133">Transmembrane helix</keyword>
<organism evidence="4 5">
    <name type="scientific">Lingula anatina</name>
    <name type="common">Brachiopod</name>
    <name type="synonym">Lingula unguis</name>
    <dbReference type="NCBI Taxonomy" id="7574"/>
    <lineage>
        <taxon>Eukaryota</taxon>
        <taxon>Metazoa</taxon>
        <taxon>Spiralia</taxon>
        <taxon>Lophotrochozoa</taxon>
        <taxon>Brachiopoda</taxon>
        <taxon>Linguliformea</taxon>
        <taxon>Lingulata</taxon>
        <taxon>Lingulida</taxon>
        <taxon>Linguloidea</taxon>
        <taxon>Lingulidae</taxon>
        <taxon>Lingula</taxon>
    </lineage>
</organism>
<evidence type="ECO:0000256" key="1">
    <source>
        <dbReference type="SAM" id="Phobius"/>
    </source>
</evidence>
<dbReference type="PANTHER" id="PTHR11161:SF0">
    <property type="entry name" value="O-ACYLTRANSFERASE LIKE PROTEIN"/>
    <property type="match status" value="1"/>
</dbReference>
<keyword evidence="4" id="KW-1185">Reference proteome</keyword>
<dbReference type="OrthoDB" id="118951at2759"/>
<dbReference type="Pfam" id="PF01757">
    <property type="entry name" value="Acyl_transf_3"/>
    <property type="match status" value="1"/>
</dbReference>
<proteinExistence type="predicted"/>
<feature type="transmembrane region" description="Helical" evidence="1">
    <location>
        <begin position="278"/>
        <end position="303"/>
    </location>
</feature>
<dbReference type="Pfam" id="PF20146">
    <property type="entry name" value="NRF"/>
    <property type="match status" value="1"/>
</dbReference>
<dbReference type="KEGG" id="lak:106166758"/>
<dbReference type="STRING" id="7574.A0A1S3IRL9"/>